<evidence type="ECO:0000313" key="4">
    <source>
        <dbReference type="Proteomes" id="UP001597327"/>
    </source>
</evidence>
<comment type="caution">
    <text evidence="3">The sequence shown here is derived from an EMBL/GenBank/DDBJ whole genome shotgun (WGS) entry which is preliminary data.</text>
</comment>
<protein>
    <submittedName>
        <fullName evidence="3">Autotransporter domain-containing protein</fullName>
    </submittedName>
</protein>
<evidence type="ECO:0000313" key="3">
    <source>
        <dbReference type="EMBL" id="MFD1694867.1"/>
    </source>
</evidence>
<dbReference type="Gene3D" id="2.40.128.130">
    <property type="entry name" value="Autotransporter beta-domain"/>
    <property type="match status" value="1"/>
</dbReference>
<feature type="signal peptide" evidence="1">
    <location>
        <begin position="1"/>
        <end position="33"/>
    </location>
</feature>
<dbReference type="Pfam" id="PF03797">
    <property type="entry name" value="Autotransporter"/>
    <property type="match status" value="1"/>
</dbReference>
<dbReference type="InterPro" id="IPR006315">
    <property type="entry name" value="OM_autotransptr_brl_dom"/>
</dbReference>
<dbReference type="InterPro" id="IPR036709">
    <property type="entry name" value="Autotransporte_beta_dom_sf"/>
</dbReference>
<proteinExistence type="predicted"/>
<keyword evidence="1" id="KW-0732">Signal</keyword>
<dbReference type="RefSeq" id="WP_188318782.1">
    <property type="nucleotide sequence ID" value="NZ_JBHUFA010000001.1"/>
</dbReference>
<sequence>MTFGCEKGRTGLRSMMAGSVSLAALLLAAPAMAASIPTPGITLSPGDISTISESGVAPVILYGSASAGQTLGQTFTVGTTETVLDSVSFLFVPPDSSTVLNYKAYLYSWNGLNGVGSPLFESQTQTATEDEYLVTLQTGGLQLQAGGQYVIFFTTATLPAQEGAFAYSYAFDQSYAGGALIGSNFGASFADVVAMTDASLVSNYDLYFVADFSAFVPVAGAVNAPGLFRPTTRMMNDFLAMSLNPFTASRGAFGARFAAAPSIAPLGFADDKGVLSADEQDAFEAVATHGDAGAELRHWNVWGSTYGGYAALDGKAGSAGSQSRGYGMAAGLDYWLSADTMFGAALGLGQAGWEMGEGNGSGNGDIYQLGLYARHDFGGTYLGASLSAAWQSMETVRTSGASTLRADYDATNFGGRIEAGHAVATALATFTPYGAFQLQQLNTPNYTETGNASLAMSFDDKAAISSRGELGVMVEKAVSLSGGKDLTLFGKLAWAHDFKTDASLSGVNSGGTSFLVQADAGPANQALISAGAELQLDNGWSASASFDGEFASRSQSYAANGRVAYSW</sequence>
<organism evidence="3 4">
    <name type="scientific">Roseibium aestuarii</name>
    <dbReference type="NCBI Taxonomy" id="2600299"/>
    <lineage>
        <taxon>Bacteria</taxon>
        <taxon>Pseudomonadati</taxon>
        <taxon>Pseudomonadota</taxon>
        <taxon>Alphaproteobacteria</taxon>
        <taxon>Hyphomicrobiales</taxon>
        <taxon>Stappiaceae</taxon>
        <taxon>Roseibium</taxon>
    </lineage>
</organism>
<dbReference type="InterPro" id="IPR005546">
    <property type="entry name" value="Autotransporte_beta"/>
</dbReference>
<evidence type="ECO:0000259" key="2">
    <source>
        <dbReference type="PROSITE" id="PS51208"/>
    </source>
</evidence>
<dbReference type="NCBIfam" id="TIGR01414">
    <property type="entry name" value="autotrans_barl"/>
    <property type="match status" value="1"/>
</dbReference>
<reference evidence="4" key="1">
    <citation type="journal article" date="2019" name="Int. J. Syst. Evol. Microbiol.">
        <title>The Global Catalogue of Microorganisms (GCM) 10K type strain sequencing project: providing services to taxonomists for standard genome sequencing and annotation.</title>
        <authorList>
            <consortium name="The Broad Institute Genomics Platform"/>
            <consortium name="The Broad Institute Genome Sequencing Center for Infectious Disease"/>
            <person name="Wu L."/>
            <person name="Ma J."/>
        </authorList>
    </citation>
    <scope>NUCLEOTIDE SEQUENCE [LARGE SCALE GENOMIC DNA]</scope>
    <source>
        <strain evidence="4">JCM 3369</strain>
    </source>
</reference>
<dbReference type="SUPFAM" id="SSF103515">
    <property type="entry name" value="Autotransporter"/>
    <property type="match status" value="1"/>
</dbReference>
<name>A0ABW4JTM2_9HYPH</name>
<gene>
    <name evidence="3" type="ORF">ACFSC7_05010</name>
</gene>
<feature type="domain" description="Autotransporter" evidence="2">
    <location>
        <begin position="294"/>
        <end position="567"/>
    </location>
</feature>
<dbReference type="SMART" id="SM00869">
    <property type="entry name" value="Autotransporter"/>
    <property type="match status" value="1"/>
</dbReference>
<accession>A0ABW4JTM2</accession>
<keyword evidence="4" id="KW-1185">Reference proteome</keyword>
<feature type="chain" id="PRO_5047069576" evidence="1">
    <location>
        <begin position="34"/>
        <end position="567"/>
    </location>
</feature>
<dbReference type="PROSITE" id="PS51208">
    <property type="entry name" value="AUTOTRANSPORTER"/>
    <property type="match status" value="1"/>
</dbReference>
<evidence type="ECO:0000256" key="1">
    <source>
        <dbReference type="SAM" id="SignalP"/>
    </source>
</evidence>
<dbReference type="EMBL" id="JBHUFA010000001">
    <property type="protein sequence ID" value="MFD1694867.1"/>
    <property type="molecule type" value="Genomic_DNA"/>
</dbReference>
<dbReference type="Proteomes" id="UP001597327">
    <property type="component" value="Unassembled WGS sequence"/>
</dbReference>